<dbReference type="GO" id="GO:0000785">
    <property type="term" value="C:chromatin"/>
    <property type="evidence" value="ECO:0007669"/>
    <property type="project" value="TreeGrafter"/>
</dbReference>
<dbReference type="InterPro" id="IPR024132">
    <property type="entry name" value="Akirin"/>
</dbReference>
<feature type="compositionally biased region" description="Low complexity" evidence="4">
    <location>
        <begin position="109"/>
        <end position="134"/>
    </location>
</feature>
<comment type="similarity">
    <text evidence="2">Belongs to the akirin family.</text>
</comment>
<gene>
    <name evidence="5" type="ORF">GBAR_LOCUS12382</name>
</gene>
<comment type="caution">
    <text evidence="5">The sequence shown here is derived from an EMBL/GenBank/DDBJ whole genome shotgun (WGS) entry which is preliminary data.</text>
</comment>
<dbReference type="PANTHER" id="PTHR13293:SF6">
    <property type="entry name" value="AKIRIN-RELATED"/>
    <property type="match status" value="1"/>
</dbReference>
<evidence type="ECO:0000313" key="6">
    <source>
        <dbReference type="Proteomes" id="UP001174909"/>
    </source>
</evidence>
<evidence type="ECO:0000256" key="2">
    <source>
        <dbReference type="ARBA" id="ARBA00005625"/>
    </source>
</evidence>
<dbReference type="AlphaFoldDB" id="A0AA35S180"/>
<dbReference type="GO" id="GO:0045089">
    <property type="term" value="P:positive regulation of innate immune response"/>
    <property type="evidence" value="ECO:0007669"/>
    <property type="project" value="TreeGrafter"/>
</dbReference>
<keyword evidence="6" id="KW-1185">Reference proteome</keyword>
<feature type="compositionally biased region" description="Polar residues" evidence="4">
    <location>
        <begin position="61"/>
        <end position="71"/>
    </location>
</feature>
<evidence type="ECO:0000256" key="1">
    <source>
        <dbReference type="ARBA" id="ARBA00004123"/>
    </source>
</evidence>
<dbReference type="GO" id="GO:0003712">
    <property type="term" value="F:transcription coregulator activity"/>
    <property type="evidence" value="ECO:0007669"/>
    <property type="project" value="TreeGrafter"/>
</dbReference>
<keyword evidence="3" id="KW-0539">Nucleus</keyword>
<dbReference type="PANTHER" id="PTHR13293">
    <property type="entry name" value="AKIRIN-RELATED"/>
    <property type="match status" value="1"/>
</dbReference>
<evidence type="ECO:0000313" key="5">
    <source>
        <dbReference type="EMBL" id="CAI8020752.1"/>
    </source>
</evidence>
<dbReference type="CDD" id="cd22240">
    <property type="entry name" value="akirin"/>
    <property type="match status" value="1"/>
</dbReference>
<accession>A0AA35S180</accession>
<sequence>MACVTLKRPIDVLGSPHLAEIAPLAKRKRCGPPLFAATPSSPAGRGVKRAKRRLDVDEAYSPNSGPASPVQSPFVGAVPPVEPEKLAARMELEFKRLQRRRLFMADTDSCPSSVPNSPGSSSGTGTGQASSSSSNKDQPLFTLKQVTMVCQRMLKEREEQVCLEFGKILETKLAEQYDTFVKFTHDQVERRLAESAFSYVS</sequence>
<evidence type="ECO:0000256" key="4">
    <source>
        <dbReference type="SAM" id="MobiDB-lite"/>
    </source>
</evidence>
<dbReference type="GO" id="GO:0005634">
    <property type="term" value="C:nucleus"/>
    <property type="evidence" value="ECO:0007669"/>
    <property type="project" value="UniProtKB-SubCell"/>
</dbReference>
<name>A0AA35S180_GEOBA</name>
<comment type="subcellular location">
    <subcellularLocation>
        <location evidence="1">Nucleus</location>
    </subcellularLocation>
</comment>
<dbReference type="EMBL" id="CASHTH010001844">
    <property type="protein sequence ID" value="CAI8020752.1"/>
    <property type="molecule type" value="Genomic_DNA"/>
</dbReference>
<dbReference type="GO" id="GO:0045944">
    <property type="term" value="P:positive regulation of transcription by RNA polymerase II"/>
    <property type="evidence" value="ECO:0007669"/>
    <property type="project" value="TreeGrafter"/>
</dbReference>
<feature type="region of interest" description="Disordered" evidence="4">
    <location>
        <begin position="34"/>
        <end position="75"/>
    </location>
</feature>
<protein>
    <submittedName>
        <fullName evidence="5">Akirin-1</fullName>
    </submittedName>
</protein>
<evidence type="ECO:0000256" key="3">
    <source>
        <dbReference type="ARBA" id="ARBA00023242"/>
    </source>
</evidence>
<dbReference type="Proteomes" id="UP001174909">
    <property type="component" value="Unassembled WGS sequence"/>
</dbReference>
<reference evidence="5" key="1">
    <citation type="submission" date="2023-03" db="EMBL/GenBank/DDBJ databases">
        <authorList>
            <person name="Steffen K."/>
            <person name="Cardenas P."/>
        </authorList>
    </citation>
    <scope>NUCLEOTIDE SEQUENCE</scope>
</reference>
<proteinExistence type="inferred from homology"/>
<organism evidence="5 6">
    <name type="scientific">Geodia barretti</name>
    <name type="common">Barrett's horny sponge</name>
    <dbReference type="NCBI Taxonomy" id="519541"/>
    <lineage>
        <taxon>Eukaryota</taxon>
        <taxon>Metazoa</taxon>
        <taxon>Porifera</taxon>
        <taxon>Demospongiae</taxon>
        <taxon>Heteroscleromorpha</taxon>
        <taxon>Tetractinellida</taxon>
        <taxon>Astrophorina</taxon>
        <taxon>Geodiidae</taxon>
        <taxon>Geodia</taxon>
    </lineage>
</organism>
<feature type="region of interest" description="Disordered" evidence="4">
    <location>
        <begin position="105"/>
        <end position="138"/>
    </location>
</feature>